<dbReference type="AlphaFoldDB" id="A0A922SHT4"/>
<feature type="domain" description="CFAP61 dimerisation" evidence="1">
    <location>
        <begin position="51"/>
        <end position="148"/>
    </location>
</feature>
<dbReference type="InterPro" id="IPR038884">
    <property type="entry name" value="CFAP61"/>
</dbReference>
<name>A0A922SHT4_SPOEX</name>
<accession>A0A922SHT4</accession>
<dbReference type="InterPro" id="IPR056299">
    <property type="entry name" value="CFAP61_dimer"/>
</dbReference>
<gene>
    <name evidence="2" type="ORF">HF086_012056</name>
</gene>
<dbReference type="Pfam" id="PF23150">
    <property type="entry name" value="CFAP61_dimer"/>
    <property type="match status" value="1"/>
</dbReference>
<reference evidence="2" key="1">
    <citation type="journal article" date="2021" name="G3 (Bethesda)">
        <title>Genome and transcriptome analysis of the beet armyworm Spodoptera exigua reveals targets for pest control. .</title>
        <authorList>
            <person name="Simon S."/>
            <person name="Breeschoten T."/>
            <person name="Jansen H.J."/>
            <person name="Dirks R.P."/>
            <person name="Schranz M.E."/>
            <person name="Ros V.I.D."/>
        </authorList>
    </citation>
    <scope>NUCLEOTIDE SEQUENCE</scope>
    <source>
        <strain evidence="2">TB_SE_WUR_2020</strain>
    </source>
</reference>
<dbReference type="EMBL" id="JACEFF010000447">
    <property type="protein sequence ID" value="KAH9637443.1"/>
    <property type="molecule type" value="Genomic_DNA"/>
</dbReference>
<evidence type="ECO:0000259" key="1">
    <source>
        <dbReference type="Pfam" id="PF23150"/>
    </source>
</evidence>
<comment type="caution">
    <text evidence="2">The sequence shown here is derived from an EMBL/GenBank/DDBJ whole genome shotgun (WGS) entry which is preliminary data.</text>
</comment>
<proteinExistence type="predicted"/>
<sequence>MHKNHYSEDVGEALARLFLLKLDPFMVGDPEKRETPADLLPRYSSWQPVMKFESPIVHYAIFPGPLYYLKLRSPGKEVPMAIQQCLPRQGHTLTTDKGGNYFRLHLNVLHVVDAVTCLSHKPFCPEILQQLYGKHEAFFNKLFIRFQAWSNDTIKLQIHDLLKSKFTTFDPELNELQSSLMSAHHSVSSISTSESFDGLELKFSDAYISTSSLRTEERTKYANSSVQSIM</sequence>
<protein>
    <recommendedName>
        <fullName evidence="1">CFAP61 dimerisation domain-containing protein</fullName>
    </recommendedName>
</protein>
<organism evidence="2 3">
    <name type="scientific">Spodoptera exigua</name>
    <name type="common">Beet armyworm</name>
    <name type="synonym">Noctua fulgens</name>
    <dbReference type="NCBI Taxonomy" id="7107"/>
    <lineage>
        <taxon>Eukaryota</taxon>
        <taxon>Metazoa</taxon>
        <taxon>Ecdysozoa</taxon>
        <taxon>Arthropoda</taxon>
        <taxon>Hexapoda</taxon>
        <taxon>Insecta</taxon>
        <taxon>Pterygota</taxon>
        <taxon>Neoptera</taxon>
        <taxon>Endopterygota</taxon>
        <taxon>Lepidoptera</taxon>
        <taxon>Glossata</taxon>
        <taxon>Ditrysia</taxon>
        <taxon>Noctuoidea</taxon>
        <taxon>Noctuidae</taxon>
        <taxon>Amphipyrinae</taxon>
        <taxon>Spodoptera</taxon>
    </lineage>
</organism>
<evidence type="ECO:0000313" key="3">
    <source>
        <dbReference type="Proteomes" id="UP000814243"/>
    </source>
</evidence>
<dbReference type="PANTHER" id="PTHR21178">
    <property type="entry name" value="CILIA- AND FLAGELLA-ASSOCIATED PROTEIN 61"/>
    <property type="match status" value="1"/>
</dbReference>
<dbReference type="Proteomes" id="UP000814243">
    <property type="component" value="Unassembled WGS sequence"/>
</dbReference>
<evidence type="ECO:0000313" key="2">
    <source>
        <dbReference type="EMBL" id="KAH9637443.1"/>
    </source>
</evidence>
<dbReference type="PANTHER" id="PTHR21178:SF8">
    <property type="entry name" value="CILIA- AND FLAGELLA-ASSOCIATED PROTEIN 61"/>
    <property type="match status" value="1"/>
</dbReference>